<gene>
    <name evidence="2" type="ORF">NA56DRAFT_659457</name>
</gene>
<evidence type="ECO:0000313" key="2">
    <source>
        <dbReference type="EMBL" id="PMD20970.1"/>
    </source>
</evidence>
<sequence length="313" mass="31868">MTIGEAVAGPTHAHMHRHFHEKKDAAPVNWDTLDWNAMGIDWTSAWAAGQKTATSAPAPAATPVTTAAPQAPTAAAAPAPTTTHAPSGGVFEQVVSNAASALFAGLDGIADAFTAFGTATVGSGSEVSYIGNIGKPQGSNMIKVATTAGYAFTALFKNTSGGPMKVVIWNKAYSLTGNAADAQANLGASLAPKTPILVLPLDAGDSQIVAFQENSQIGFAQATDAIAASGAYAITWGECNFVPTGSGYDVSAIMNVNGNNYDMTITSAEAPDCTSSRTQNMWLTPTDPVGNSDGSCYIAQSTATLTIEMGGTI</sequence>
<dbReference type="Pfam" id="PF25312">
    <property type="entry name" value="Allergen_Asp_f_4"/>
    <property type="match status" value="1"/>
</dbReference>
<accession>A0A2J6Q3W7</accession>
<protein>
    <submittedName>
        <fullName evidence="2">Uncharacterized protein</fullName>
    </submittedName>
</protein>
<dbReference type="PANTHER" id="PTHR42039">
    <property type="entry name" value="PUTATIVE (AFU_ORTHOLOGUE AFUA_3G02940)-RELATED"/>
    <property type="match status" value="1"/>
</dbReference>
<dbReference type="AlphaFoldDB" id="A0A2J6Q3W7"/>
<evidence type="ECO:0000256" key="1">
    <source>
        <dbReference type="SAM" id="MobiDB-lite"/>
    </source>
</evidence>
<dbReference type="EMBL" id="KZ613483">
    <property type="protein sequence ID" value="PMD20970.1"/>
    <property type="molecule type" value="Genomic_DNA"/>
</dbReference>
<organism evidence="2 3">
    <name type="scientific">Hyaloscypha hepaticicola</name>
    <dbReference type="NCBI Taxonomy" id="2082293"/>
    <lineage>
        <taxon>Eukaryota</taxon>
        <taxon>Fungi</taxon>
        <taxon>Dikarya</taxon>
        <taxon>Ascomycota</taxon>
        <taxon>Pezizomycotina</taxon>
        <taxon>Leotiomycetes</taxon>
        <taxon>Helotiales</taxon>
        <taxon>Hyaloscyphaceae</taxon>
        <taxon>Hyaloscypha</taxon>
    </lineage>
</organism>
<dbReference type="Proteomes" id="UP000235672">
    <property type="component" value="Unassembled WGS sequence"/>
</dbReference>
<proteinExistence type="predicted"/>
<keyword evidence="3" id="KW-1185">Reference proteome</keyword>
<dbReference type="GO" id="GO:0005576">
    <property type="term" value="C:extracellular region"/>
    <property type="evidence" value="ECO:0007669"/>
    <property type="project" value="InterPro"/>
</dbReference>
<feature type="compositionally biased region" description="Low complexity" evidence="1">
    <location>
        <begin position="52"/>
        <end position="84"/>
    </location>
</feature>
<dbReference type="GO" id="GO:0019863">
    <property type="term" value="F:IgE binding"/>
    <property type="evidence" value="ECO:0007669"/>
    <property type="project" value="InterPro"/>
</dbReference>
<dbReference type="OrthoDB" id="118256at2759"/>
<feature type="region of interest" description="Disordered" evidence="1">
    <location>
        <begin position="51"/>
        <end position="84"/>
    </location>
</feature>
<evidence type="ECO:0000313" key="3">
    <source>
        <dbReference type="Proteomes" id="UP000235672"/>
    </source>
</evidence>
<dbReference type="PANTHER" id="PTHR42039:SF1">
    <property type="entry name" value="PUTATIVE (AFU_ORTHOLOGUE AFUA_3G02940)-RELATED"/>
    <property type="match status" value="1"/>
</dbReference>
<dbReference type="InterPro" id="IPR038903">
    <property type="entry name" value="Allergen_Asp_f_4"/>
</dbReference>
<reference evidence="2 3" key="1">
    <citation type="submission" date="2016-05" db="EMBL/GenBank/DDBJ databases">
        <title>A degradative enzymes factory behind the ericoid mycorrhizal symbiosis.</title>
        <authorList>
            <consortium name="DOE Joint Genome Institute"/>
            <person name="Martino E."/>
            <person name="Morin E."/>
            <person name="Grelet G."/>
            <person name="Kuo A."/>
            <person name="Kohler A."/>
            <person name="Daghino S."/>
            <person name="Barry K."/>
            <person name="Choi C."/>
            <person name="Cichocki N."/>
            <person name="Clum A."/>
            <person name="Copeland A."/>
            <person name="Hainaut M."/>
            <person name="Haridas S."/>
            <person name="Labutti K."/>
            <person name="Lindquist E."/>
            <person name="Lipzen A."/>
            <person name="Khouja H.-R."/>
            <person name="Murat C."/>
            <person name="Ohm R."/>
            <person name="Olson A."/>
            <person name="Spatafora J."/>
            <person name="Veneault-Fourrey C."/>
            <person name="Henrissat B."/>
            <person name="Grigoriev I."/>
            <person name="Martin F."/>
            <person name="Perotto S."/>
        </authorList>
    </citation>
    <scope>NUCLEOTIDE SEQUENCE [LARGE SCALE GENOMIC DNA]</scope>
    <source>
        <strain evidence="2 3">UAMH 7357</strain>
    </source>
</reference>
<name>A0A2J6Q3W7_9HELO</name>